<name>A0A2K9P1C1_9FIRM</name>
<dbReference type="Proteomes" id="UP000235589">
    <property type="component" value="Chromosome"/>
</dbReference>
<keyword evidence="1" id="KW-0812">Transmembrane</keyword>
<accession>A0A2K9P1C1</accession>
<evidence type="ECO:0008006" key="4">
    <source>
        <dbReference type="Google" id="ProtNLM"/>
    </source>
</evidence>
<feature type="transmembrane region" description="Helical" evidence="1">
    <location>
        <begin position="84"/>
        <end position="110"/>
    </location>
</feature>
<keyword evidence="1" id="KW-0472">Membrane</keyword>
<evidence type="ECO:0000256" key="1">
    <source>
        <dbReference type="SAM" id="Phobius"/>
    </source>
</evidence>
<keyword evidence="1" id="KW-1133">Transmembrane helix</keyword>
<dbReference type="EMBL" id="CP020991">
    <property type="protein sequence ID" value="AUO19063.1"/>
    <property type="molecule type" value="Genomic_DNA"/>
</dbReference>
<gene>
    <name evidence="2" type="ORF">B9O19_00887</name>
</gene>
<protein>
    <recommendedName>
        <fullName evidence="4">DUF1700 domain-containing protein</fullName>
    </recommendedName>
</protein>
<keyword evidence="3" id="KW-1185">Reference proteome</keyword>
<dbReference type="AlphaFoldDB" id="A0A2K9P1C1"/>
<dbReference type="GeneID" id="98062303"/>
<evidence type="ECO:0000313" key="3">
    <source>
        <dbReference type="Proteomes" id="UP000235589"/>
    </source>
</evidence>
<sequence>MMNKDEFLNDLRHALKGLPYEEVNKTLDYYSELIDDAVEDGADEKTFIAGLEDADTIAGRITDETSIRKLVAREVKGKRFSVPAIILIIVGSPIWLSILIAVAASLLALYVSVWSVVVSLFAADVAFAASAVLAVIAMPFVFVESIAKALFFLGTAIACAGLAILGFFGCVWCAKKLIQFTMFIVRKIKYKFIRKEAERI</sequence>
<proteinExistence type="predicted"/>
<dbReference type="OrthoDB" id="9804829at2"/>
<feature type="transmembrane region" description="Helical" evidence="1">
    <location>
        <begin position="117"/>
        <end position="143"/>
    </location>
</feature>
<dbReference type="Pfam" id="PF22564">
    <property type="entry name" value="HAAS"/>
    <property type="match status" value="1"/>
</dbReference>
<organism evidence="2 3">
    <name type="scientific">Monoglobus pectinilyticus</name>
    <dbReference type="NCBI Taxonomy" id="1981510"/>
    <lineage>
        <taxon>Bacteria</taxon>
        <taxon>Bacillati</taxon>
        <taxon>Bacillota</taxon>
        <taxon>Clostridia</taxon>
        <taxon>Monoglobales</taxon>
        <taxon>Monoglobaceae</taxon>
        <taxon>Monoglobus</taxon>
    </lineage>
</organism>
<dbReference type="RefSeq" id="WP_102365300.1">
    <property type="nucleotide sequence ID" value="NZ_CP020991.1"/>
</dbReference>
<dbReference type="KEGG" id="mpec:B9O19_00887"/>
<reference evidence="2 3" key="1">
    <citation type="submission" date="2017-04" db="EMBL/GenBank/DDBJ databases">
        <title>Monoglobus pectinilyticus 14 draft genome.</title>
        <authorList>
            <person name="Kim C."/>
            <person name="Rosendale D.I."/>
            <person name="Kelly W.J."/>
            <person name="Tannock G.W."/>
            <person name="Patchett M.L."/>
            <person name="Jordens J.Z."/>
        </authorList>
    </citation>
    <scope>NUCLEOTIDE SEQUENCE [LARGE SCALE GENOMIC DNA]</scope>
    <source>
        <strain evidence="2 3">14</strain>
    </source>
</reference>
<feature type="transmembrane region" description="Helical" evidence="1">
    <location>
        <begin position="149"/>
        <end position="174"/>
    </location>
</feature>
<evidence type="ECO:0000313" key="2">
    <source>
        <dbReference type="EMBL" id="AUO19063.1"/>
    </source>
</evidence>